<organism evidence="1 2">
    <name type="scientific">Cotesia glomerata</name>
    <name type="common">Lepidopteran parasitic wasp</name>
    <name type="synonym">Apanteles glomeratus</name>
    <dbReference type="NCBI Taxonomy" id="32391"/>
    <lineage>
        <taxon>Eukaryota</taxon>
        <taxon>Metazoa</taxon>
        <taxon>Ecdysozoa</taxon>
        <taxon>Arthropoda</taxon>
        <taxon>Hexapoda</taxon>
        <taxon>Insecta</taxon>
        <taxon>Pterygota</taxon>
        <taxon>Neoptera</taxon>
        <taxon>Endopterygota</taxon>
        <taxon>Hymenoptera</taxon>
        <taxon>Apocrita</taxon>
        <taxon>Ichneumonoidea</taxon>
        <taxon>Braconidae</taxon>
        <taxon>Microgastrinae</taxon>
        <taxon>Cotesia</taxon>
    </lineage>
</organism>
<evidence type="ECO:0000313" key="2">
    <source>
        <dbReference type="Proteomes" id="UP000826195"/>
    </source>
</evidence>
<gene>
    <name evidence="1" type="ORF">KQX54_000879</name>
</gene>
<proteinExistence type="predicted"/>
<dbReference type="EMBL" id="JAHXZJ010000764">
    <property type="protein sequence ID" value="KAH0556488.1"/>
    <property type="molecule type" value="Genomic_DNA"/>
</dbReference>
<evidence type="ECO:0000313" key="1">
    <source>
        <dbReference type="EMBL" id="KAH0556488.1"/>
    </source>
</evidence>
<reference evidence="1 2" key="1">
    <citation type="journal article" date="2021" name="J. Hered.">
        <title>A chromosome-level genome assembly of the parasitoid wasp, Cotesia glomerata (Hymenoptera: Braconidae).</title>
        <authorList>
            <person name="Pinto B.J."/>
            <person name="Weis J.J."/>
            <person name="Gamble T."/>
            <person name="Ode P.J."/>
            <person name="Paul R."/>
            <person name="Zaspel J.M."/>
        </authorList>
    </citation>
    <scope>NUCLEOTIDE SEQUENCE [LARGE SCALE GENOMIC DNA]</scope>
    <source>
        <strain evidence="1">CgM1</strain>
    </source>
</reference>
<dbReference type="AlphaFoldDB" id="A0AAV7ITN5"/>
<sequence>MTHAALRKQVQRGLLKNNPVSTFIPLVMRNINIFGQRLEVSFENLKYGPKKQHQLIAKHFQFSTKTTHGEQSLATNILIYDPTFIKLISPHVDRIFVDATSKVFPKLIVRRGQLLTIMAEITNNNEIDKVPKNFFHYHKKKIIILPSLAKA</sequence>
<name>A0AAV7ITN5_COTGL</name>
<dbReference type="Proteomes" id="UP000826195">
    <property type="component" value="Unassembled WGS sequence"/>
</dbReference>
<keyword evidence="2" id="KW-1185">Reference proteome</keyword>
<protein>
    <submittedName>
        <fullName evidence="1">Uncharacterized protein</fullName>
    </submittedName>
</protein>
<accession>A0AAV7ITN5</accession>
<comment type="caution">
    <text evidence="1">The sequence shown here is derived from an EMBL/GenBank/DDBJ whole genome shotgun (WGS) entry which is preliminary data.</text>
</comment>